<reference evidence="1 2" key="1">
    <citation type="journal article" date="2021" name="PeerJ">
        <title>Analysis of 44 Vibrio anguillarum genomes reveals high genetic diversity.</title>
        <authorList>
            <person name="Hansen M.J."/>
            <person name="Dalsgaard I."/>
        </authorList>
    </citation>
    <scope>NUCLEOTIDE SEQUENCE [LARGE SCALE GENOMIC DNA]</scope>
    <source>
        <strain evidence="1 2">17-16730-2A</strain>
    </source>
</reference>
<dbReference type="RefSeq" id="WP_194552856.1">
    <property type="nucleotide sequence ID" value="NZ_JAHGVB010000045.1"/>
</dbReference>
<evidence type="ECO:0000313" key="1">
    <source>
        <dbReference type="EMBL" id="MBF4272578.1"/>
    </source>
</evidence>
<protein>
    <recommendedName>
        <fullName evidence="3">Integrase</fullName>
    </recommendedName>
</protein>
<sequence length="823" mass="92878">MKQNYEQLNNFMSLNKSFFEDALLPEINAGNEQYSWQSQSWTFGGVSSGIFATTKGHVNFGQAKTNSMKGMFKGDEQKLGTIDLNPVFSEFIKAYCVSLFRDRTASGSVVVNTHLLFKRVYVRMLMRGIEPHPVNITSEILQEAVDLCAQSRTGKSADTNAADDYIRAKQVVKELNYLGITQTELEIETKQTNISYNYTEQVKNEQKKEGEAQNSKEKNLSIQTFLNIVALRSLVQNDGEKIVLNFVLLLMVTGFRHMEGATVQYDNFKVVEISDPHTRDAMEKRGLPTYFVGLKYRGEKKAGIRTHWLEPMTVDLVDEIVVDTICLNEKLRRQVEHIRANDFKSFLPYTWVGNHNSEVIELLPKVANLDLIVDDVYESYAKTVVLRGRGAARDYANKKIKGYGIKPHTEADILYSYSDIDTFIKTCLKDDKGTATDLIWRYTDSDTKEVISIPYEKLLFIFPLGSANLTRQGALKVIPEVIDKDVISKFLGYGQTGNRERSVFAKYGLINENGEIDTMYSHSPRHGINTFYALADVSDHLQAMFMGRNDIKQNKNYQHLSFEDRAVSTELVSFGNAKQFASEGKALETVKEQASIKINPSLTPSNALAQALGTQTTSEDKTSFIVDLSSNSSSDVFAEFGELFDLIDEEEMDDKSSLTKKETEVRPHSDLHEMNLGSCMRKISTFSCPYNMKCQDGSPCAYFTLTGRSDEEHKVRQLGERIASQIIVVNHMELTGELSVDECEEILGELHSRQDNVSYHESQSDALVNEKTLINLVALDGNRKPKMLSEIFAVAQRDIKSMKALESKRNKELHTAPLPTDNT</sequence>
<gene>
    <name evidence="1" type="ORF">EAY07_11085</name>
</gene>
<evidence type="ECO:0000313" key="2">
    <source>
        <dbReference type="Proteomes" id="UP000722957"/>
    </source>
</evidence>
<name>A0AAW4AIS1_VIBAN</name>
<accession>A0AAW4AIS1</accession>
<dbReference type="EMBL" id="RDOM01000027">
    <property type="protein sequence ID" value="MBF4272578.1"/>
    <property type="molecule type" value="Genomic_DNA"/>
</dbReference>
<dbReference type="AlphaFoldDB" id="A0AAW4AIS1"/>
<organism evidence="1 2">
    <name type="scientific">Vibrio anguillarum</name>
    <name type="common">Listonella anguillarum</name>
    <dbReference type="NCBI Taxonomy" id="55601"/>
    <lineage>
        <taxon>Bacteria</taxon>
        <taxon>Pseudomonadati</taxon>
        <taxon>Pseudomonadota</taxon>
        <taxon>Gammaproteobacteria</taxon>
        <taxon>Vibrionales</taxon>
        <taxon>Vibrionaceae</taxon>
        <taxon>Vibrio</taxon>
    </lineage>
</organism>
<evidence type="ECO:0008006" key="3">
    <source>
        <dbReference type="Google" id="ProtNLM"/>
    </source>
</evidence>
<dbReference type="Proteomes" id="UP000722957">
    <property type="component" value="Unassembled WGS sequence"/>
</dbReference>
<proteinExistence type="predicted"/>
<comment type="caution">
    <text evidence="1">The sequence shown here is derived from an EMBL/GenBank/DDBJ whole genome shotgun (WGS) entry which is preliminary data.</text>
</comment>